<accession>A0ABT7B647</accession>
<gene>
    <name evidence="1" type="ORF">PMG25_11145</name>
</gene>
<organism evidence="1 2">
    <name type="scientific">Roseofilum capinflatum BLCC-M114</name>
    <dbReference type="NCBI Taxonomy" id="3022440"/>
    <lineage>
        <taxon>Bacteria</taxon>
        <taxon>Bacillati</taxon>
        <taxon>Cyanobacteriota</taxon>
        <taxon>Cyanophyceae</taxon>
        <taxon>Desertifilales</taxon>
        <taxon>Desertifilaceae</taxon>
        <taxon>Roseofilum</taxon>
        <taxon>Roseofilum capinflatum</taxon>
    </lineage>
</organism>
<protein>
    <submittedName>
        <fullName evidence="1">Uncharacterized protein</fullName>
    </submittedName>
</protein>
<dbReference type="Proteomes" id="UP001235849">
    <property type="component" value="Unassembled WGS sequence"/>
</dbReference>
<sequence length="40" mass="4421">MTLVKIFFDVAPIESGCTNFSCVSVEVIFFANNKVKILVP</sequence>
<comment type="caution">
    <text evidence="1">The sequence shown here is derived from an EMBL/GenBank/DDBJ whole genome shotgun (WGS) entry which is preliminary data.</text>
</comment>
<evidence type="ECO:0000313" key="2">
    <source>
        <dbReference type="Proteomes" id="UP001235849"/>
    </source>
</evidence>
<reference evidence="1 2" key="1">
    <citation type="submission" date="2023-01" db="EMBL/GenBank/DDBJ databases">
        <title>Novel diversity within Roseofilum (Cyanobacteria; Desertifilaceae) from marine benthic mats with descriptions of four novel species.</title>
        <authorList>
            <person name="Wang Y."/>
            <person name="Berthold D.E."/>
            <person name="Hu J."/>
            <person name="Lefler F.W."/>
            <person name="Laughinghouse H.D. IV."/>
        </authorList>
    </citation>
    <scope>NUCLEOTIDE SEQUENCE [LARGE SCALE GENOMIC DNA]</scope>
    <source>
        <strain evidence="1 2">BLCC-M114</strain>
    </source>
</reference>
<name>A0ABT7B647_9CYAN</name>
<proteinExistence type="predicted"/>
<dbReference type="RefSeq" id="WP_283766970.1">
    <property type="nucleotide sequence ID" value="NZ_JAQOSO010000058.1"/>
</dbReference>
<keyword evidence="2" id="KW-1185">Reference proteome</keyword>
<evidence type="ECO:0000313" key="1">
    <source>
        <dbReference type="EMBL" id="MDJ1174648.1"/>
    </source>
</evidence>
<dbReference type="EMBL" id="JAQOSO010000058">
    <property type="protein sequence ID" value="MDJ1174648.1"/>
    <property type="molecule type" value="Genomic_DNA"/>
</dbReference>